<reference evidence="4" key="1">
    <citation type="submission" date="2021-06" db="EMBL/GenBank/DDBJ databases">
        <authorList>
            <person name="Kallberg Y."/>
            <person name="Tangrot J."/>
            <person name="Rosling A."/>
        </authorList>
    </citation>
    <scope>NUCLEOTIDE SEQUENCE</scope>
    <source>
        <strain evidence="4">FL130A</strain>
    </source>
</reference>
<dbReference type="GO" id="GO:0008270">
    <property type="term" value="F:zinc ion binding"/>
    <property type="evidence" value="ECO:0007669"/>
    <property type="project" value="UniProtKB-KW"/>
</dbReference>
<dbReference type="AlphaFoldDB" id="A0A9N8WMM4"/>
<accession>A0A9N8WMM4</accession>
<dbReference type="PROSITE" id="PS00028">
    <property type="entry name" value="ZINC_FINGER_C2H2_1"/>
    <property type="match status" value="1"/>
</dbReference>
<dbReference type="PANTHER" id="PTHR36167:SF3">
    <property type="entry name" value="C2H2 FINGER DOMAIN TRANSCRIPTION FACTOR (EUROFUNG)-RELATED"/>
    <property type="match status" value="1"/>
</dbReference>
<dbReference type="PANTHER" id="PTHR36167">
    <property type="entry name" value="C2H2 FINGER DOMAIN TRANSCRIPTION FACTOR (EUROFUNG)-RELATED"/>
    <property type="match status" value="1"/>
</dbReference>
<evidence type="ECO:0000256" key="2">
    <source>
        <dbReference type="SAM" id="MobiDB-lite"/>
    </source>
</evidence>
<dbReference type="EMBL" id="CAJVPS010000556">
    <property type="protein sequence ID" value="CAG8494614.1"/>
    <property type="molecule type" value="Genomic_DNA"/>
</dbReference>
<dbReference type="GO" id="GO:0006355">
    <property type="term" value="P:regulation of DNA-templated transcription"/>
    <property type="evidence" value="ECO:0007669"/>
    <property type="project" value="InterPro"/>
</dbReference>
<evidence type="ECO:0000313" key="5">
    <source>
        <dbReference type="Proteomes" id="UP000789508"/>
    </source>
</evidence>
<keyword evidence="5" id="KW-1185">Reference proteome</keyword>
<dbReference type="PROSITE" id="PS50157">
    <property type="entry name" value="ZINC_FINGER_C2H2_2"/>
    <property type="match status" value="1"/>
</dbReference>
<feature type="domain" description="C2H2-type" evidence="3">
    <location>
        <begin position="304"/>
        <end position="335"/>
    </location>
</feature>
<dbReference type="Gene3D" id="3.30.160.60">
    <property type="entry name" value="Classic Zinc Finger"/>
    <property type="match status" value="1"/>
</dbReference>
<proteinExistence type="predicted"/>
<feature type="compositionally biased region" description="Basic and acidic residues" evidence="2">
    <location>
        <begin position="347"/>
        <end position="359"/>
    </location>
</feature>
<feature type="region of interest" description="Disordered" evidence="2">
    <location>
        <begin position="347"/>
        <end position="367"/>
    </location>
</feature>
<evidence type="ECO:0000259" key="3">
    <source>
        <dbReference type="PROSITE" id="PS50157"/>
    </source>
</evidence>
<dbReference type="OrthoDB" id="1939603at2759"/>
<organism evidence="4 5">
    <name type="scientific">Ambispora leptoticha</name>
    <dbReference type="NCBI Taxonomy" id="144679"/>
    <lineage>
        <taxon>Eukaryota</taxon>
        <taxon>Fungi</taxon>
        <taxon>Fungi incertae sedis</taxon>
        <taxon>Mucoromycota</taxon>
        <taxon>Glomeromycotina</taxon>
        <taxon>Glomeromycetes</taxon>
        <taxon>Archaeosporales</taxon>
        <taxon>Ambisporaceae</taxon>
        <taxon>Ambispora</taxon>
    </lineage>
</organism>
<feature type="region of interest" description="Disordered" evidence="2">
    <location>
        <begin position="240"/>
        <end position="273"/>
    </location>
</feature>
<keyword evidence="1" id="KW-0479">Metal-binding</keyword>
<evidence type="ECO:0000256" key="1">
    <source>
        <dbReference type="PROSITE-ProRule" id="PRU00042"/>
    </source>
</evidence>
<gene>
    <name evidence="4" type="ORF">ALEPTO_LOCUS3166</name>
</gene>
<sequence>MIVLQSVPNDIHNGFNTNNRSLEINNATIANYSAITPQTIPASMYQTNNTRYHQQQTHIPHHQQLPSQSYVYPTTQVAEVNNQQYAAAVAAHSRSSSTSSLISTLQNPSSVANALSLNMNSTQSVPAGFYQSMQYDASYAAAAQVISQQQQQQVALNQQQSQLVSVVDPCTLPPIVQSTTGSNEIQPLIDAASGDSSLINQNGGTSNNPTTTTLTYHSQAAASQAALINGHFLNPANSILPQQQQQSPHQRGIINRRRSDESSESTKLSPTMDRPQKVYSFVSLAGINTKKRPRRRYDEIERHYACNYEGCTKAYGTLNHLNAHVQMQRHGPKRHPSEFKELRKQWRRQKREEEERKAAEAVAANAAKTAPLSAGHLMNTNLSSI</sequence>
<keyword evidence="1" id="KW-0863">Zinc-finger</keyword>
<dbReference type="Proteomes" id="UP000789508">
    <property type="component" value="Unassembled WGS sequence"/>
</dbReference>
<evidence type="ECO:0000313" key="4">
    <source>
        <dbReference type="EMBL" id="CAG8494614.1"/>
    </source>
</evidence>
<name>A0A9N8WMM4_9GLOM</name>
<protein>
    <submittedName>
        <fullName evidence="4">1182_t:CDS:1</fullName>
    </submittedName>
</protein>
<dbReference type="InterPro" id="IPR039327">
    <property type="entry name" value="CON7-like"/>
</dbReference>
<comment type="caution">
    <text evidence="4">The sequence shown here is derived from an EMBL/GenBank/DDBJ whole genome shotgun (WGS) entry which is preliminary data.</text>
</comment>
<keyword evidence="1" id="KW-0862">Zinc</keyword>
<dbReference type="InterPro" id="IPR013087">
    <property type="entry name" value="Znf_C2H2_type"/>
</dbReference>